<dbReference type="EMBL" id="JXSU01000007">
    <property type="protein sequence ID" value="KIS23241.1"/>
    <property type="molecule type" value="Genomic_DNA"/>
</dbReference>
<protein>
    <submittedName>
        <fullName evidence="2">Uncharacterized protein</fullName>
    </submittedName>
</protein>
<name>A0A0D1BWP6_CLOBO</name>
<dbReference type="PATRIC" id="fig|1379739.3.peg.1621"/>
<proteinExistence type="predicted"/>
<dbReference type="HOGENOM" id="CLU_193619_1_0_9"/>
<dbReference type="OrthoDB" id="3010323at2"/>
<dbReference type="Proteomes" id="UP000032250">
    <property type="component" value="Unassembled WGS sequence"/>
</dbReference>
<keyword evidence="1" id="KW-1133">Transmembrane helix</keyword>
<evidence type="ECO:0000256" key="1">
    <source>
        <dbReference type="SAM" id="Phobius"/>
    </source>
</evidence>
<reference evidence="2 3" key="1">
    <citation type="submission" date="2014-06" db="EMBL/GenBank/DDBJ databases">
        <title>Genome characterization of distinct group I Clostridium botulinum lineages.</title>
        <authorList>
            <person name="Giordani F."/>
            <person name="Anselmo A."/>
            <person name="Fillo S."/>
            <person name="Palozzi A.M."/>
            <person name="Fortunato A."/>
            <person name="Gentile B."/>
            <person name="Ciammaruconi A."/>
            <person name="Anniballi F."/>
            <person name="De Medici D."/>
            <person name="Lista F."/>
        </authorList>
    </citation>
    <scope>NUCLEOTIDE SEQUENCE [LARGE SCALE GENOMIC DNA]</scope>
    <source>
        <strain evidence="2 3">B2 450</strain>
    </source>
</reference>
<evidence type="ECO:0000313" key="3">
    <source>
        <dbReference type="Proteomes" id="UP000032250"/>
    </source>
</evidence>
<feature type="transmembrane region" description="Helical" evidence="1">
    <location>
        <begin position="55"/>
        <end position="72"/>
    </location>
</feature>
<keyword evidence="1" id="KW-0472">Membrane</keyword>
<gene>
    <name evidence="2" type="ORF">N495_06445</name>
</gene>
<feature type="transmembrane region" description="Helical" evidence="1">
    <location>
        <begin position="30"/>
        <end position="49"/>
    </location>
</feature>
<evidence type="ECO:0000313" key="2">
    <source>
        <dbReference type="EMBL" id="KIS23241.1"/>
    </source>
</evidence>
<dbReference type="RefSeq" id="WP_003487010.1">
    <property type="nucleotide sequence ID" value="NZ_JXSU01000007.1"/>
</dbReference>
<organism evidence="2 3">
    <name type="scientific">Clostridium botulinum B2 450</name>
    <dbReference type="NCBI Taxonomy" id="1379739"/>
    <lineage>
        <taxon>Bacteria</taxon>
        <taxon>Bacillati</taxon>
        <taxon>Bacillota</taxon>
        <taxon>Clostridia</taxon>
        <taxon>Eubacteriales</taxon>
        <taxon>Clostridiaceae</taxon>
        <taxon>Clostridium</taxon>
    </lineage>
</organism>
<keyword evidence="1" id="KW-0812">Transmembrane</keyword>
<dbReference type="AlphaFoldDB" id="A0A0D1BWP6"/>
<accession>A0A0D1BWP6</accession>
<sequence>MIEEMNATCKKLNDLVGVNVKLPNPSKRTLQASAVVNCTMGVGLILFGALSSQKWTAILGGLSIVGSVISSGEAKKK</sequence>
<comment type="caution">
    <text evidence="2">The sequence shown here is derived from an EMBL/GenBank/DDBJ whole genome shotgun (WGS) entry which is preliminary data.</text>
</comment>